<keyword evidence="1" id="KW-0805">Transcription regulation</keyword>
<dbReference type="InterPro" id="IPR006699">
    <property type="entry name" value="GlpP"/>
</dbReference>
<dbReference type="OrthoDB" id="9799580at2"/>
<keyword evidence="1" id="KW-0804">Transcription</keyword>
<sequence>MVQFNQKVIPAARSIKDFERLMRTGAEYVVMLQLHLSQAKFVANLAKQHGVKVLMHADLIQGLRPDEHGAQFLCQEVRPAGLISTHAQVVATAKKRELIAVQRIFLLDSQSLETSYRVVQSVHPDCIEVLPGVLTDVIREVVANTKIPVLAGGFIRTVEDVDRALDAGAVGVTSSDSDLWNYGR</sequence>
<dbReference type="GO" id="GO:0045893">
    <property type="term" value="P:positive regulation of DNA-templated transcription"/>
    <property type="evidence" value="ECO:0007669"/>
    <property type="project" value="TreeGrafter"/>
</dbReference>
<evidence type="ECO:0000256" key="1">
    <source>
        <dbReference type="PIRNR" id="PIRNR016897"/>
    </source>
</evidence>
<gene>
    <name evidence="2" type="ORF">AN477_07265</name>
</gene>
<protein>
    <recommendedName>
        <fullName evidence="1">Glycerol uptake operon antiterminator regulatory protein</fullName>
    </recommendedName>
</protein>
<dbReference type="Gene3D" id="3.20.20.70">
    <property type="entry name" value="Aldolase class I"/>
    <property type="match status" value="1"/>
</dbReference>
<evidence type="ECO:0000313" key="2">
    <source>
        <dbReference type="EMBL" id="KPV44414.1"/>
    </source>
</evidence>
<dbReference type="PATRIC" id="fig|471514.4.peg.3698"/>
<dbReference type="PIRSF" id="PIRSF016897">
    <property type="entry name" value="GlpP"/>
    <property type="match status" value="1"/>
</dbReference>
<dbReference type="PANTHER" id="PTHR35787:SF1">
    <property type="entry name" value="GLYCEROL UPTAKE OPERON ANTITERMINATOR REGULATORY PROTEIN"/>
    <property type="match status" value="1"/>
</dbReference>
<keyword evidence="1" id="KW-0694">RNA-binding</keyword>
<dbReference type="GO" id="GO:0001072">
    <property type="term" value="F:transcription antitermination factor activity, RNA binding"/>
    <property type="evidence" value="ECO:0007669"/>
    <property type="project" value="TreeGrafter"/>
</dbReference>
<dbReference type="GO" id="GO:0006071">
    <property type="term" value="P:glycerol metabolic process"/>
    <property type="evidence" value="ECO:0007669"/>
    <property type="project" value="UniProtKB-UniRule"/>
</dbReference>
<name>A0A0P9CFR8_9BACL</name>
<dbReference type="GO" id="GO:0003723">
    <property type="term" value="F:RNA binding"/>
    <property type="evidence" value="ECO:0007669"/>
    <property type="project" value="UniProtKB-KW"/>
</dbReference>
<keyword evidence="3" id="KW-1185">Reference proteome</keyword>
<comment type="caution">
    <text evidence="2">The sequence shown here is derived from an EMBL/GenBank/DDBJ whole genome shotgun (WGS) entry which is preliminary data.</text>
</comment>
<comment type="function">
    <text evidence="1">Regulates expression of the glpD operon. In the presence of glycerol 3-phosphate (G3P) causes antitermination of transcription of glpD at the inverted repeat of the leader region to enhance its transcription. Binds and stabilizes glpD leader mRNA.</text>
</comment>
<dbReference type="STRING" id="471514.AN477_07265"/>
<dbReference type="SUPFAM" id="SSF110391">
    <property type="entry name" value="GlpP-like"/>
    <property type="match status" value="1"/>
</dbReference>
<dbReference type="Pfam" id="PF04309">
    <property type="entry name" value="G3P_antiterm"/>
    <property type="match status" value="1"/>
</dbReference>
<organism evidence="2 3">
    <name type="scientific">Alicyclobacillus ferrooxydans</name>
    <dbReference type="NCBI Taxonomy" id="471514"/>
    <lineage>
        <taxon>Bacteria</taxon>
        <taxon>Bacillati</taxon>
        <taxon>Bacillota</taxon>
        <taxon>Bacilli</taxon>
        <taxon>Bacillales</taxon>
        <taxon>Alicyclobacillaceae</taxon>
        <taxon>Alicyclobacillus</taxon>
    </lineage>
</organism>
<dbReference type="EMBL" id="LJCO01000033">
    <property type="protein sequence ID" value="KPV44414.1"/>
    <property type="molecule type" value="Genomic_DNA"/>
</dbReference>
<evidence type="ECO:0000313" key="3">
    <source>
        <dbReference type="Proteomes" id="UP000050482"/>
    </source>
</evidence>
<accession>A0A0P9CFR8</accession>
<dbReference type="AlphaFoldDB" id="A0A0P9CFR8"/>
<dbReference type="PANTHER" id="PTHR35787">
    <property type="entry name" value="GLYCEROL UPTAKE OPERON ANTITERMINATOR REGULATORY PROTEIN"/>
    <property type="match status" value="1"/>
</dbReference>
<reference evidence="2 3" key="1">
    <citation type="submission" date="2015-09" db="EMBL/GenBank/DDBJ databases">
        <title>Draft genome sequence of Alicyclobacillus ferrooxydans DSM 22381.</title>
        <authorList>
            <person name="Hemp J."/>
        </authorList>
    </citation>
    <scope>NUCLEOTIDE SEQUENCE [LARGE SCALE GENOMIC DNA]</scope>
    <source>
        <strain evidence="2 3">TC-34</strain>
    </source>
</reference>
<dbReference type="Proteomes" id="UP000050482">
    <property type="component" value="Unassembled WGS sequence"/>
</dbReference>
<proteinExistence type="predicted"/>
<keyword evidence="1" id="KW-0319">Glycerol metabolism</keyword>
<dbReference type="InterPro" id="IPR013785">
    <property type="entry name" value="Aldolase_TIM"/>
</dbReference>